<proteinExistence type="predicted"/>
<evidence type="ECO:0000313" key="1">
    <source>
        <dbReference type="EMBL" id="KAF9442787.1"/>
    </source>
</evidence>
<evidence type="ECO:0000313" key="2">
    <source>
        <dbReference type="Proteomes" id="UP000807342"/>
    </source>
</evidence>
<accession>A0A9P5X1Y3</accession>
<comment type="caution">
    <text evidence="1">The sequence shown here is derived from an EMBL/GenBank/DDBJ whole genome shotgun (WGS) entry which is preliminary data.</text>
</comment>
<name>A0A9P5X1Y3_9AGAR</name>
<protein>
    <submittedName>
        <fullName evidence="1">Uncharacterized protein</fullName>
    </submittedName>
</protein>
<sequence length="64" mass="7052">GEPLVWVISIDSIVQGAHLLPVYGHDCIPKYITPSTVLDHCRSFLVNHPVNHHAYGPITSIVHS</sequence>
<dbReference type="EMBL" id="MU151568">
    <property type="protein sequence ID" value="KAF9442787.1"/>
    <property type="molecule type" value="Genomic_DNA"/>
</dbReference>
<organism evidence="1 2">
    <name type="scientific">Macrolepiota fuliginosa MF-IS2</name>
    <dbReference type="NCBI Taxonomy" id="1400762"/>
    <lineage>
        <taxon>Eukaryota</taxon>
        <taxon>Fungi</taxon>
        <taxon>Dikarya</taxon>
        <taxon>Basidiomycota</taxon>
        <taxon>Agaricomycotina</taxon>
        <taxon>Agaricomycetes</taxon>
        <taxon>Agaricomycetidae</taxon>
        <taxon>Agaricales</taxon>
        <taxon>Agaricineae</taxon>
        <taxon>Agaricaceae</taxon>
        <taxon>Macrolepiota</taxon>
    </lineage>
</organism>
<dbReference type="OrthoDB" id="3187773at2759"/>
<feature type="non-terminal residue" evidence="1">
    <location>
        <position position="1"/>
    </location>
</feature>
<keyword evidence="2" id="KW-1185">Reference proteome</keyword>
<reference evidence="1" key="1">
    <citation type="submission" date="2020-11" db="EMBL/GenBank/DDBJ databases">
        <authorList>
            <consortium name="DOE Joint Genome Institute"/>
            <person name="Ahrendt S."/>
            <person name="Riley R."/>
            <person name="Andreopoulos W."/>
            <person name="Labutti K."/>
            <person name="Pangilinan J."/>
            <person name="Ruiz-Duenas F.J."/>
            <person name="Barrasa J.M."/>
            <person name="Sanchez-Garcia M."/>
            <person name="Camarero S."/>
            <person name="Miyauchi S."/>
            <person name="Serrano A."/>
            <person name="Linde D."/>
            <person name="Babiker R."/>
            <person name="Drula E."/>
            <person name="Ayuso-Fernandez I."/>
            <person name="Pacheco R."/>
            <person name="Padilla G."/>
            <person name="Ferreira P."/>
            <person name="Barriuso J."/>
            <person name="Kellner H."/>
            <person name="Castanera R."/>
            <person name="Alfaro M."/>
            <person name="Ramirez L."/>
            <person name="Pisabarro A.G."/>
            <person name="Kuo A."/>
            <person name="Tritt A."/>
            <person name="Lipzen A."/>
            <person name="He G."/>
            <person name="Yan M."/>
            <person name="Ng V."/>
            <person name="Cullen D."/>
            <person name="Martin F."/>
            <person name="Rosso M.-N."/>
            <person name="Henrissat B."/>
            <person name="Hibbett D."/>
            <person name="Martinez A.T."/>
            <person name="Grigoriev I.V."/>
        </authorList>
    </citation>
    <scope>NUCLEOTIDE SEQUENCE</scope>
    <source>
        <strain evidence="1">MF-IS2</strain>
    </source>
</reference>
<dbReference type="Proteomes" id="UP000807342">
    <property type="component" value="Unassembled WGS sequence"/>
</dbReference>
<gene>
    <name evidence="1" type="ORF">P691DRAFT_680806</name>
</gene>
<dbReference type="AlphaFoldDB" id="A0A9P5X1Y3"/>